<dbReference type="RefSeq" id="WP_077411765.1">
    <property type="nucleotide sequence ID" value="NZ_JBHRTS010000007.1"/>
</dbReference>
<dbReference type="PANTHER" id="PTHR45460">
    <property type="entry name" value="SIMILAR TO CYSTEINE PROTEINASE"/>
    <property type="match status" value="1"/>
</dbReference>
<keyword evidence="1 2" id="KW-0732">Signal</keyword>
<evidence type="ECO:0000313" key="4">
    <source>
        <dbReference type="Proteomes" id="UP001595533"/>
    </source>
</evidence>
<evidence type="ECO:0000313" key="3">
    <source>
        <dbReference type="EMBL" id="MFC3195146.1"/>
    </source>
</evidence>
<dbReference type="SUPFAM" id="SSF69318">
    <property type="entry name" value="Integrin alpha N-terminal domain"/>
    <property type="match status" value="3"/>
</dbReference>
<protein>
    <submittedName>
        <fullName evidence="3">FG-GAP repeat domain-containing protein</fullName>
    </submittedName>
</protein>
<name>A0ABV7JEN3_9GAMM</name>
<dbReference type="InterPro" id="IPR028994">
    <property type="entry name" value="Integrin_alpha_N"/>
</dbReference>
<dbReference type="InterPro" id="IPR013517">
    <property type="entry name" value="FG-GAP"/>
</dbReference>
<dbReference type="PANTHER" id="PTHR45460:SF2">
    <property type="entry name" value="ALPHA 1,3 GLUCANASE, GH71 FAMILY (EUROFUNG)"/>
    <property type="match status" value="1"/>
</dbReference>
<evidence type="ECO:0000256" key="2">
    <source>
        <dbReference type="SAM" id="SignalP"/>
    </source>
</evidence>
<accession>A0ABV7JEN3</accession>
<feature type="chain" id="PRO_5047224289" evidence="2">
    <location>
        <begin position="18"/>
        <end position="983"/>
    </location>
</feature>
<reference evidence="4" key="1">
    <citation type="journal article" date="2019" name="Int. J. Syst. Evol. Microbiol.">
        <title>The Global Catalogue of Microorganisms (GCM) 10K type strain sequencing project: providing services to taxonomists for standard genome sequencing and annotation.</title>
        <authorList>
            <consortium name="The Broad Institute Genomics Platform"/>
            <consortium name="The Broad Institute Genome Sequencing Center for Infectious Disease"/>
            <person name="Wu L."/>
            <person name="Ma J."/>
        </authorList>
    </citation>
    <scope>NUCLEOTIDE SEQUENCE [LARGE SCALE GENOMIC DNA]</scope>
    <source>
        <strain evidence="4">KCTC 42953</strain>
    </source>
</reference>
<proteinExistence type="predicted"/>
<dbReference type="EMBL" id="JBHRTS010000007">
    <property type="protein sequence ID" value="MFC3195146.1"/>
    <property type="molecule type" value="Genomic_DNA"/>
</dbReference>
<sequence>MKKGILLLLVWLVPVNAQPLLKANDHYPLTEEVVQLTAGDLNGDGVPEVVMATTAQQGLKILQKTITGDYKPYPNTPQIPAFFSANRRLQIRPLLLIDVEQDGDLDIWVSNANVSNENQLLINDGFGNFTTKTHFVDQNTSFEQVRLFAADLDNDGDVDVVKSVDLFEGPPRLINLLNDGFGQFSTQELFFPQRSYDAFEHVADYNQDGFMDLWRAREDLYIYLNDQQGQFIRQPIIKNLNLVDTGDQRDDSSQVFFVDINQDGLTDVQGFGKSQGYPRAINQGDGSFTLSKTPPETALPDVKDAVFLDTNGDQQLDVFISHVNEAGHTLLLSNENGYFDVSESPVLAGEVSLKLQQLDQSGESQPEVFAVGKRQFGSWQLTFPNQLVYERHNTAQTLIGEISDMHWDDINNDGHKDLIRVNGGQVTYQSGNGRTALAQPSETGVPASRLVEPVDLNGDGLLDLVTSHETGFLTAIQTSTGGFQMSVEDMGMERLIDIATGDLDGDGDMDLLVYFRRFLSSEETHIYLNDGEGNLQLRQQLSQQLIPVFADLNNTGQSTLLTVEGNESSAEMTLVEWQFNGFDLSASRRAALPVSFRLLRGLITYDADADGDLDVLVSQYQYNPVATALLFENQTGELVLRSLPFPEESSPGQMADLNQDGFADFTAYFNPDILINDQNGGYTSVPLPGLNRGLTEKLLVDLDEDGDVDVIASNQAQGQVVYINTSTDIDFSGNWYNPEQDGHGFLIEEILFNNQPGVVVSWYVYDQGQPLWLSGAGVLDGNTANLNLAITSGPEFGSAHDPAAMQTALWGSLDLTMTGKNTLQVNWDGSPQGFSEGSMELVRLTTLKPVDLNEKTINTCHTGSWYNPEQDGHGYMIQVIEADGQDTLLLTWYTYRDGQPFWLLARGEINGGVVDLIAQYGQGGLFPPEYSSEQNSQLLWGDLRFELLNDERALISWEPVVEGFSSGSLEVQRLTQIDRYRCK</sequence>
<dbReference type="Proteomes" id="UP001595533">
    <property type="component" value="Unassembled WGS sequence"/>
</dbReference>
<feature type="signal peptide" evidence="2">
    <location>
        <begin position="1"/>
        <end position="17"/>
    </location>
</feature>
<evidence type="ECO:0000256" key="1">
    <source>
        <dbReference type="ARBA" id="ARBA00022729"/>
    </source>
</evidence>
<gene>
    <name evidence="3" type="ORF">ACFODZ_12915</name>
</gene>
<organism evidence="3 4">
    <name type="scientific">Marinicella sediminis</name>
    <dbReference type="NCBI Taxonomy" id="1792834"/>
    <lineage>
        <taxon>Bacteria</taxon>
        <taxon>Pseudomonadati</taxon>
        <taxon>Pseudomonadota</taxon>
        <taxon>Gammaproteobacteria</taxon>
        <taxon>Lysobacterales</taxon>
        <taxon>Marinicellaceae</taxon>
        <taxon>Marinicella</taxon>
    </lineage>
</organism>
<dbReference type="Pfam" id="PF13517">
    <property type="entry name" value="FG-GAP_3"/>
    <property type="match status" value="2"/>
</dbReference>
<keyword evidence="4" id="KW-1185">Reference proteome</keyword>
<comment type="caution">
    <text evidence="3">The sequence shown here is derived from an EMBL/GenBank/DDBJ whole genome shotgun (WGS) entry which is preliminary data.</text>
</comment>